<keyword evidence="4" id="KW-1185">Reference proteome</keyword>
<keyword evidence="1" id="KW-1133">Transmembrane helix</keyword>
<evidence type="ECO:0000256" key="1">
    <source>
        <dbReference type="SAM" id="Phobius"/>
    </source>
</evidence>
<keyword evidence="1" id="KW-0812">Transmembrane</keyword>
<gene>
    <name evidence="3" type="ORF">PDE001_LOCUS4748</name>
</gene>
<keyword evidence="1" id="KW-0472">Membrane</keyword>
<reference evidence="3" key="1">
    <citation type="submission" date="2022-12" db="EMBL/GenBank/DDBJ databases">
        <authorList>
            <person name="Webb A."/>
        </authorList>
    </citation>
    <scope>NUCLEOTIDE SEQUENCE</scope>
    <source>
        <strain evidence="3">Pd1</strain>
    </source>
</reference>
<feature type="signal peptide" evidence="2">
    <location>
        <begin position="1"/>
        <end position="21"/>
    </location>
</feature>
<keyword evidence="2" id="KW-0732">Signal</keyword>
<evidence type="ECO:0000313" key="4">
    <source>
        <dbReference type="Proteomes" id="UP001162029"/>
    </source>
</evidence>
<feature type="transmembrane region" description="Helical" evidence="1">
    <location>
        <begin position="142"/>
        <end position="160"/>
    </location>
</feature>
<comment type="caution">
    <text evidence="3">The sequence shown here is derived from an EMBL/GenBank/DDBJ whole genome shotgun (WGS) entry which is preliminary data.</text>
</comment>
<name>A0AAV0U2Y1_9STRA</name>
<feature type="chain" id="PRO_5043785060" evidence="2">
    <location>
        <begin position="22"/>
        <end position="290"/>
    </location>
</feature>
<evidence type="ECO:0000256" key="2">
    <source>
        <dbReference type="SAM" id="SignalP"/>
    </source>
</evidence>
<accession>A0AAV0U2Y1</accession>
<organism evidence="3 4">
    <name type="scientific">Peronospora destructor</name>
    <dbReference type="NCBI Taxonomy" id="86335"/>
    <lineage>
        <taxon>Eukaryota</taxon>
        <taxon>Sar</taxon>
        <taxon>Stramenopiles</taxon>
        <taxon>Oomycota</taxon>
        <taxon>Peronosporomycetes</taxon>
        <taxon>Peronosporales</taxon>
        <taxon>Peronosporaceae</taxon>
        <taxon>Peronospora</taxon>
    </lineage>
</organism>
<sequence>MQRFSWLTWLLLLPALGISAAVEDQSVLFKREDNVDTTMLRSRVKETEISHQFEEFVDNVTLSAAFSGCGLCQATGQCDRAFHGQPGQFCIELTSGAPCCCPQDAQCAANPYECRCRRTVPYHYGRDDYHPHSSSSGVSGTLIFFLLLLLCCVCCCYLPARRAQREREEQVEYAQPVATNQYGTYAGQQSQVPYAYASAPVAYEASPYCERGGGGNTMAAGALGALGGLGVGAALGSAFGGHNNNNRDYSGDVGGVSDNTYMFSGDAGGGDFGEDCGDFGGDDGTFDGDS</sequence>
<protein>
    <submittedName>
        <fullName evidence="3">Uncharacterized protein</fullName>
    </submittedName>
</protein>
<proteinExistence type="predicted"/>
<dbReference type="Proteomes" id="UP001162029">
    <property type="component" value="Unassembled WGS sequence"/>
</dbReference>
<dbReference type="EMBL" id="CANTFM010000889">
    <property type="protein sequence ID" value="CAI5731227.1"/>
    <property type="molecule type" value="Genomic_DNA"/>
</dbReference>
<evidence type="ECO:0000313" key="3">
    <source>
        <dbReference type="EMBL" id="CAI5731227.1"/>
    </source>
</evidence>
<dbReference type="AlphaFoldDB" id="A0AAV0U2Y1"/>